<protein>
    <recommendedName>
        <fullName evidence="6">Transporter</fullName>
    </recommendedName>
</protein>
<feature type="transmembrane region" description="Helical" evidence="8">
    <location>
        <begin position="250"/>
        <end position="270"/>
    </location>
</feature>
<feature type="transmembrane region" description="Helical" evidence="8">
    <location>
        <begin position="361"/>
        <end position="382"/>
    </location>
</feature>
<proteinExistence type="inferred from homology"/>
<dbReference type="Pfam" id="PF00209">
    <property type="entry name" value="SNF"/>
    <property type="match status" value="1"/>
</dbReference>
<comment type="caution">
    <text evidence="9">The sequence shown here is derived from an EMBL/GenBank/DDBJ whole genome shotgun (WGS) entry which is preliminary data.</text>
</comment>
<dbReference type="PROSITE" id="PS50267">
    <property type="entry name" value="NA_NEUROTRAN_SYMP_3"/>
    <property type="match status" value="1"/>
</dbReference>
<feature type="transmembrane region" description="Helical" evidence="8">
    <location>
        <begin position="97"/>
        <end position="116"/>
    </location>
</feature>
<dbReference type="PRINTS" id="PR00176">
    <property type="entry name" value="NANEUSMPORT"/>
</dbReference>
<gene>
    <name evidence="9" type="ORF">PLOB_00032935</name>
</gene>
<evidence type="ECO:0000256" key="3">
    <source>
        <dbReference type="ARBA" id="ARBA00022692"/>
    </source>
</evidence>
<organism evidence="9 10">
    <name type="scientific">Porites lobata</name>
    <dbReference type="NCBI Taxonomy" id="104759"/>
    <lineage>
        <taxon>Eukaryota</taxon>
        <taxon>Metazoa</taxon>
        <taxon>Cnidaria</taxon>
        <taxon>Anthozoa</taxon>
        <taxon>Hexacorallia</taxon>
        <taxon>Scleractinia</taxon>
        <taxon>Fungiina</taxon>
        <taxon>Poritidae</taxon>
        <taxon>Porites</taxon>
    </lineage>
</organism>
<accession>A0ABN8NYZ1</accession>
<feature type="transmembrane region" description="Helical" evidence="8">
    <location>
        <begin position="137"/>
        <end position="167"/>
    </location>
</feature>
<dbReference type="PANTHER" id="PTHR11616:SF182">
    <property type="entry name" value="TRANSPORTER"/>
    <property type="match status" value="1"/>
</dbReference>
<keyword evidence="2 6" id="KW-0813">Transport</keyword>
<dbReference type="Proteomes" id="UP001159405">
    <property type="component" value="Unassembled WGS sequence"/>
</dbReference>
<keyword evidence="4 8" id="KW-1133">Transmembrane helix</keyword>
<keyword evidence="5 8" id="KW-0472">Membrane</keyword>
<evidence type="ECO:0000313" key="9">
    <source>
        <dbReference type="EMBL" id="CAH3127422.1"/>
    </source>
</evidence>
<keyword evidence="6" id="KW-0769">Symport</keyword>
<evidence type="ECO:0000256" key="6">
    <source>
        <dbReference type="RuleBase" id="RU003732"/>
    </source>
</evidence>
<dbReference type="InterPro" id="IPR037272">
    <property type="entry name" value="SNS_sf"/>
</dbReference>
<dbReference type="SUPFAM" id="SSF161070">
    <property type="entry name" value="SNF-like"/>
    <property type="match status" value="1"/>
</dbReference>
<evidence type="ECO:0000313" key="10">
    <source>
        <dbReference type="Proteomes" id="UP001159405"/>
    </source>
</evidence>
<name>A0ABN8NYZ1_9CNID</name>
<evidence type="ECO:0000256" key="4">
    <source>
        <dbReference type="ARBA" id="ARBA00022989"/>
    </source>
</evidence>
<feature type="region of interest" description="Disordered" evidence="7">
    <location>
        <begin position="35"/>
        <end position="58"/>
    </location>
</feature>
<keyword evidence="10" id="KW-1185">Reference proteome</keyword>
<feature type="transmembrane region" description="Helical" evidence="8">
    <location>
        <begin position="460"/>
        <end position="485"/>
    </location>
</feature>
<feature type="transmembrane region" description="Helical" evidence="8">
    <location>
        <begin position="402"/>
        <end position="431"/>
    </location>
</feature>
<feature type="transmembrane region" description="Helical" evidence="8">
    <location>
        <begin position="279"/>
        <end position="299"/>
    </location>
</feature>
<reference evidence="9 10" key="1">
    <citation type="submission" date="2022-05" db="EMBL/GenBank/DDBJ databases">
        <authorList>
            <consortium name="Genoscope - CEA"/>
            <person name="William W."/>
        </authorList>
    </citation>
    <scope>NUCLEOTIDE SEQUENCE [LARGE SCALE GENOMIC DNA]</scope>
</reference>
<feature type="transmembrane region" description="Helical" evidence="8">
    <location>
        <begin position="328"/>
        <end position="349"/>
    </location>
</feature>
<feature type="transmembrane region" description="Helical" evidence="8">
    <location>
        <begin position="491"/>
        <end position="512"/>
    </location>
</feature>
<dbReference type="InterPro" id="IPR000175">
    <property type="entry name" value="Na/ntran_symport"/>
</dbReference>
<keyword evidence="3 6" id="KW-0812">Transmembrane</keyword>
<evidence type="ECO:0000256" key="1">
    <source>
        <dbReference type="ARBA" id="ARBA00004141"/>
    </source>
</evidence>
<comment type="subcellular location">
    <subcellularLocation>
        <location evidence="1">Membrane</location>
        <topology evidence="1">Multi-pass membrane protein</topology>
    </subcellularLocation>
</comment>
<dbReference type="EMBL" id="CALNXK010000043">
    <property type="protein sequence ID" value="CAH3127422.1"/>
    <property type="molecule type" value="Genomic_DNA"/>
</dbReference>
<feature type="transmembrane region" description="Helical" evidence="8">
    <location>
        <begin position="67"/>
        <end position="85"/>
    </location>
</feature>
<evidence type="ECO:0000256" key="7">
    <source>
        <dbReference type="SAM" id="MobiDB-lite"/>
    </source>
</evidence>
<dbReference type="PANTHER" id="PTHR11616">
    <property type="entry name" value="SODIUM/CHLORIDE DEPENDENT TRANSPORTER"/>
    <property type="match status" value="1"/>
</dbReference>
<feature type="transmembrane region" description="Helical" evidence="8">
    <location>
        <begin position="591"/>
        <end position="612"/>
    </location>
</feature>
<evidence type="ECO:0000256" key="8">
    <source>
        <dbReference type="SAM" id="Phobius"/>
    </source>
</evidence>
<evidence type="ECO:0000256" key="2">
    <source>
        <dbReference type="ARBA" id="ARBA00022448"/>
    </source>
</evidence>
<comment type="similarity">
    <text evidence="6">Belongs to the sodium:neurotransmitter symporter (SNF) (TC 2.A.22) family.</text>
</comment>
<sequence>MMSGRQGLDLPNVRDDKSTDLLMHKAKDDLAYEPKEWNGKSNTDIAQTETGEGGKEKRETWGHKAEFILATIGLAVGLGNVWRFPYLCQKNGGGAFLIPYVIFMVIEGLPLFFLELSIGQRMRKSAIRCWQDVHPALFGIGVACLMVSLMLCLYYVIVIAWCCYYFFISFTNSLPWEHDKLCPGYNTFKALEREVEACKLNTTCFATNYTTLKMNYDTFPDCCVRDPPQYYFYHHALQISTDIEASGVGLNGKLVGCLVFAWIITYLCVVKGIKSSGKVVYFTATFPYVILIILFFRGVTLEGAGKGVKAFFNPNWELLKNADIWKDAATQMFFTLSLGFGALIAFASYMPIHNQVMRDAYTVVFVNCGTSLFAGIVVFSILGYREHITGIPVTEVGSGPGLAFMTFSDAILLMDVSPLWAILFFLMLILLGIDSEFGTLEAAIGPLMELKIFPNMRKELLTLLVAVILFLVGLCMVSGPGFYIFQMFDDYSVTIPLLVIALFQCIGVAWVYGNDRFADDIEFMTGKRPWIGWMICWKYISPTALFVVLVALVAQQSQSAPQYSKFVGCKQDPYSGNGSDTWTMKTDYPGWAVFIVVLIVLASTLPILIWLIKDWPKNWRTSFHKTFCTGVNNYLPDPKKEDTPQKAAATNYGVDGGRI</sequence>
<evidence type="ECO:0000256" key="5">
    <source>
        <dbReference type="ARBA" id="ARBA00023136"/>
    </source>
</evidence>
<feature type="transmembrane region" description="Helical" evidence="8">
    <location>
        <begin position="533"/>
        <end position="554"/>
    </location>
</feature>
<dbReference type="PROSITE" id="PS00610">
    <property type="entry name" value="NA_NEUROTRAN_SYMP_1"/>
    <property type="match status" value="1"/>
</dbReference>